<evidence type="ECO:0008006" key="3">
    <source>
        <dbReference type="Google" id="ProtNLM"/>
    </source>
</evidence>
<gene>
    <name evidence="1" type="ORF">EEDITHA_LOCUS8627</name>
</gene>
<name>A0AAU9U113_EUPED</name>
<accession>A0AAU9U113</accession>
<keyword evidence="2" id="KW-1185">Reference proteome</keyword>
<dbReference type="AlphaFoldDB" id="A0AAU9U113"/>
<dbReference type="EMBL" id="CAKOGL010000012">
    <property type="protein sequence ID" value="CAH2092908.1"/>
    <property type="molecule type" value="Genomic_DNA"/>
</dbReference>
<sequence length="104" mass="11531">MNETKPIDENLTKEELLERCIGVFTQNSNESCNQIICKVTPKSLPASSTIVNMAVKFATCTFNEKVQEEVSMRVQSTNQVSMFVINYSRGNSGIVYGPGIDDSM</sequence>
<comment type="caution">
    <text evidence="1">The sequence shown here is derived from an EMBL/GenBank/DDBJ whole genome shotgun (WGS) entry which is preliminary data.</text>
</comment>
<evidence type="ECO:0000313" key="1">
    <source>
        <dbReference type="EMBL" id="CAH2092908.1"/>
    </source>
</evidence>
<dbReference type="Proteomes" id="UP001153954">
    <property type="component" value="Unassembled WGS sequence"/>
</dbReference>
<proteinExistence type="predicted"/>
<reference evidence="1" key="1">
    <citation type="submission" date="2022-03" db="EMBL/GenBank/DDBJ databases">
        <authorList>
            <person name="Tunstrom K."/>
        </authorList>
    </citation>
    <scope>NUCLEOTIDE SEQUENCE</scope>
</reference>
<evidence type="ECO:0000313" key="2">
    <source>
        <dbReference type="Proteomes" id="UP001153954"/>
    </source>
</evidence>
<organism evidence="1 2">
    <name type="scientific">Euphydryas editha</name>
    <name type="common">Edith's checkerspot</name>
    <dbReference type="NCBI Taxonomy" id="104508"/>
    <lineage>
        <taxon>Eukaryota</taxon>
        <taxon>Metazoa</taxon>
        <taxon>Ecdysozoa</taxon>
        <taxon>Arthropoda</taxon>
        <taxon>Hexapoda</taxon>
        <taxon>Insecta</taxon>
        <taxon>Pterygota</taxon>
        <taxon>Neoptera</taxon>
        <taxon>Endopterygota</taxon>
        <taxon>Lepidoptera</taxon>
        <taxon>Glossata</taxon>
        <taxon>Ditrysia</taxon>
        <taxon>Papilionoidea</taxon>
        <taxon>Nymphalidae</taxon>
        <taxon>Nymphalinae</taxon>
        <taxon>Euphydryas</taxon>
    </lineage>
</organism>
<protein>
    <recommendedName>
        <fullName evidence="3">Dynein light chain</fullName>
    </recommendedName>
</protein>